<gene>
    <name evidence="2" type="ORF">O9H85_36505</name>
</gene>
<reference evidence="2 3" key="1">
    <citation type="submission" date="2022-12" db="EMBL/GenBank/DDBJ databases">
        <title>Draft genome sequence of Paenibacillus sp. dW9.</title>
        <authorList>
            <person name="Choi E.-W."/>
            <person name="Kim D.-U."/>
        </authorList>
    </citation>
    <scope>NUCLEOTIDE SEQUENCE [LARGE SCALE GENOMIC DNA]</scope>
    <source>
        <strain evidence="3">dW9</strain>
    </source>
</reference>
<dbReference type="RefSeq" id="WP_269886244.1">
    <property type="nucleotide sequence ID" value="NZ_JAQAGZ010000049.1"/>
</dbReference>
<dbReference type="EMBL" id="JAQAGZ010000049">
    <property type="protein sequence ID" value="MCZ8517717.1"/>
    <property type="molecule type" value="Genomic_DNA"/>
</dbReference>
<keyword evidence="1" id="KW-0812">Transmembrane</keyword>
<keyword evidence="1" id="KW-1133">Transmembrane helix</keyword>
<feature type="transmembrane region" description="Helical" evidence="1">
    <location>
        <begin position="30"/>
        <end position="51"/>
    </location>
</feature>
<comment type="caution">
    <text evidence="2">The sequence shown here is derived from an EMBL/GenBank/DDBJ whole genome shotgun (WGS) entry which is preliminary data.</text>
</comment>
<keyword evidence="1" id="KW-0472">Membrane</keyword>
<evidence type="ECO:0000256" key="1">
    <source>
        <dbReference type="SAM" id="Phobius"/>
    </source>
</evidence>
<organism evidence="2 3">
    <name type="scientific">Paenibacillus gyeongsangnamensis</name>
    <dbReference type="NCBI Taxonomy" id="3388067"/>
    <lineage>
        <taxon>Bacteria</taxon>
        <taxon>Bacillati</taxon>
        <taxon>Bacillota</taxon>
        <taxon>Bacilli</taxon>
        <taxon>Bacillales</taxon>
        <taxon>Paenibacillaceae</taxon>
        <taxon>Paenibacillus</taxon>
    </lineage>
</organism>
<protein>
    <submittedName>
        <fullName evidence="2">Uncharacterized protein</fullName>
    </submittedName>
</protein>
<evidence type="ECO:0000313" key="2">
    <source>
        <dbReference type="EMBL" id="MCZ8517717.1"/>
    </source>
</evidence>
<keyword evidence="3" id="KW-1185">Reference proteome</keyword>
<accession>A0ABT4QLM8</accession>
<sequence length="74" mass="8280">MKVFALIVAFTVLTLLELPGLLKKRQWAEIAVYSMLLMIGFVLSLLLTVGIEVPNPDKAIQSVIRSSTRMLHLQ</sequence>
<evidence type="ECO:0000313" key="3">
    <source>
        <dbReference type="Proteomes" id="UP001527882"/>
    </source>
</evidence>
<name>A0ABT4QLM8_9BACL</name>
<proteinExistence type="predicted"/>
<dbReference type="Proteomes" id="UP001527882">
    <property type="component" value="Unassembled WGS sequence"/>
</dbReference>